<dbReference type="InterPro" id="IPR018765">
    <property type="entry name" value="DUF2341"/>
</dbReference>
<feature type="transmembrane region" description="Helical" evidence="9">
    <location>
        <begin position="492"/>
        <end position="519"/>
    </location>
</feature>
<evidence type="ECO:0000256" key="9">
    <source>
        <dbReference type="SAM" id="Phobius"/>
    </source>
</evidence>
<evidence type="ECO:0000256" key="2">
    <source>
        <dbReference type="ARBA" id="ARBA00022475"/>
    </source>
</evidence>
<dbReference type="InterPro" id="IPR006558">
    <property type="entry name" value="LamG-like"/>
</dbReference>
<dbReference type="AlphaFoldDB" id="A0AAW4L4K9"/>
<keyword evidence="8" id="KW-0653">Protein transport</keyword>
<dbReference type="SMART" id="SM00560">
    <property type="entry name" value="LamGL"/>
    <property type="match status" value="1"/>
</dbReference>
<feature type="signal peptide" evidence="10">
    <location>
        <begin position="1"/>
        <end position="30"/>
    </location>
</feature>
<gene>
    <name evidence="12" type="ORF">KI809_17650</name>
</gene>
<comment type="subcellular location">
    <subcellularLocation>
        <location evidence="1">Cell membrane</location>
        <topology evidence="1">Multi-pass membrane protein</topology>
    </subcellularLocation>
    <subcellularLocation>
        <location evidence="8">Membrane</location>
        <topology evidence="8">Multi-pass membrane protein</topology>
    </subcellularLocation>
</comment>
<keyword evidence="4 10" id="KW-0732">Signal</keyword>
<evidence type="ECO:0000259" key="11">
    <source>
        <dbReference type="SMART" id="SM00560"/>
    </source>
</evidence>
<reference evidence="12 13" key="1">
    <citation type="submission" date="2021-05" db="EMBL/GenBank/DDBJ databases">
        <title>The draft genome of Geobacter pelophilus DSM 12255.</title>
        <authorList>
            <person name="Xu Z."/>
            <person name="Masuda Y."/>
            <person name="Itoh H."/>
            <person name="Senoo K."/>
        </authorList>
    </citation>
    <scope>NUCLEOTIDE SEQUENCE [LARGE SCALE GENOMIC DNA]</scope>
    <source>
        <strain evidence="12 13">DSM 12255</strain>
    </source>
</reference>
<evidence type="ECO:0000256" key="6">
    <source>
        <dbReference type="ARBA" id="ARBA00023136"/>
    </source>
</evidence>
<dbReference type="EMBL" id="JAHCVJ010000009">
    <property type="protein sequence ID" value="MBT0666139.1"/>
    <property type="molecule type" value="Genomic_DNA"/>
</dbReference>
<dbReference type="RefSeq" id="WP_214172913.1">
    <property type="nucleotide sequence ID" value="NZ_JAHCVJ010000009.1"/>
</dbReference>
<dbReference type="Gene3D" id="2.60.120.200">
    <property type="match status" value="1"/>
</dbReference>
<dbReference type="GO" id="GO:0017038">
    <property type="term" value="P:protein import"/>
    <property type="evidence" value="ECO:0007669"/>
    <property type="project" value="TreeGrafter"/>
</dbReference>
<feature type="chain" id="PRO_5043475929" evidence="10">
    <location>
        <begin position="31"/>
        <end position="594"/>
    </location>
</feature>
<dbReference type="SUPFAM" id="SSF49899">
    <property type="entry name" value="Concanavalin A-like lectins/glucanases"/>
    <property type="match status" value="1"/>
</dbReference>
<evidence type="ECO:0000256" key="8">
    <source>
        <dbReference type="RuleBase" id="RU004057"/>
    </source>
</evidence>
<evidence type="ECO:0000256" key="10">
    <source>
        <dbReference type="SAM" id="SignalP"/>
    </source>
</evidence>
<dbReference type="GO" id="GO:0005886">
    <property type="term" value="C:plasma membrane"/>
    <property type="evidence" value="ECO:0007669"/>
    <property type="project" value="UniProtKB-SubCell"/>
</dbReference>
<feature type="transmembrane region" description="Helical" evidence="9">
    <location>
        <begin position="381"/>
        <end position="400"/>
    </location>
</feature>
<dbReference type="InterPro" id="IPR013320">
    <property type="entry name" value="ConA-like_dom_sf"/>
</dbReference>
<keyword evidence="13" id="KW-1185">Reference proteome</keyword>
<keyword evidence="3 9" id="KW-0812">Transmembrane</keyword>
<organism evidence="12 13">
    <name type="scientific">Geoanaerobacter pelophilus</name>
    <dbReference type="NCBI Taxonomy" id="60036"/>
    <lineage>
        <taxon>Bacteria</taxon>
        <taxon>Pseudomonadati</taxon>
        <taxon>Thermodesulfobacteriota</taxon>
        <taxon>Desulfuromonadia</taxon>
        <taxon>Geobacterales</taxon>
        <taxon>Geobacteraceae</taxon>
        <taxon>Geoanaerobacter</taxon>
    </lineage>
</organism>
<dbReference type="Proteomes" id="UP000811899">
    <property type="component" value="Unassembled WGS sequence"/>
</dbReference>
<dbReference type="Pfam" id="PF13385">
    <property type="entry name" value="Laminin_G_3"/>
    <property type="match status" value="1"/>
</dbReference>
<dbReference type="InterPro" id="IPR002898">
    <property type="entry name" value="MotA_ExbB_proton_chnl"/>
</dbReference>
<protein>
    <submittedName>
        <fullName evidence="12">DUF2341 domain-containing protein</fullName>
    </submittedName>
</protein>
<comment type="caution">
    <text evidence="12">The sequence shown here is derived from an EMBL/GenBank/DDBJ whole genome shotgun (WGS) entry which is preliminary data.</text>
</comment>
<keyword evidence="2" id="KW-1003">Cell membrane</keyword>
<evidence type="ECO:0000256" key="7">
    <source>
        <dbReference type="ARBA" id="ARBA00023157"/>
    </source>
</evidence>
<dbReference type="PANTHER" id="PTHR30625">
    <property type="entry name" value="PROTEIN TOLQ"/>
    <property type="match status" value="1"/>
</dbReference>
<dbReference type="InterPro" id="IPR050790">
    <property type="entry name" value="ExbB/TolQ_transport"/>
</dbReference>
<dbReference type="PANTHER" id="PTHR30625:SF3">
    <property type="entry name" value="TOL-PAL SYSTEM PROTEIN TOLQ"/>
    <property type="match status" value="1"/>
</dbReference>
<name>A0AAW4L4K9_9BACT</name>
<evidence type="ECO:0000256" key="1">
    <source>
        <dbReference type="ARBA" id="ARBA00004651"/>
    </source>
</evidence>
<sequence>MIGCVVKRMMKGAALALLLTVALGATRADAWWDAKWEMRRKVAFDTTDKGANITDNLAELPVLVRLHSGNFTFEAAKNDGSDIRFVGSDDKTPLKYHLERFDAKQGIALCWVKVPQIAGKAAQDSVWLYYGNSSAASGADSGGTYDTAQAALFHFNEKEGVPKDATAYANHGAEFNGKLGAVAAIGNGALFSGAERLVVKRSPSLNLSKGFSFSAWVKPAQLGGEARLLSWDDGKESIVIAVDQGGAFARVGKAATGRTKPLAAGAWQHLAVTADPGKKLIIYLNGQEATTAALPASIPSPAAELAIGAGLDGKNGFNGELDEVGIASIPRPASWITAAVAGQGQDGKLATLMQEEAGKGGEGDLTIQLMKIIAKSITLDGWLIIGLCTSMLFLSVFVFVKKFLLLNKIQRDNQSFLEAFASNHDPLALRESEEDDFEHSSLYRIYRAGHDEIVNWLSRFEDSSEVHRLSPSVMNIYRASLDKASAKETQKLNAWLIVMTLSISGGPFWGLLGTVWGVMNTFAALAASGEANLSAIAPGVASALACTLFGLFVAIPALFAYSYLTMRMKIINSDTRIFIDELHVKIEGAYGESA</sequence>
<dbReference type="Pfam" id="PF01618">
    <property type="entry name" value="MotA_ExbB"/>
    <property type="match status" value="1"/>
</dbReference>
<keyword evidence="6 9" id="KW-0472">Membrane</keyword>
<dbReference type="Pfam" id="PF10102">
    <property type="entry name" value="DUF2341"/>
    <property type="match status" value="1"/>
</dbReference>
<accession>A0AAW4L4K9</accession>
<feature type="transmembrane region" description="Helical" evidence="9">
    <location>
        <begin position="539"/>
        <end position="564"/>
    </location>
</feature>
<proteinExistence type="inferred from homology"/>
<evidence type="ECO:0000256" key="5">
    <source>
        <dbReference type="ARBA" id="ARBA00022989"/>
    </source>
</evidence>
<evidence type="ECO:0000313" key="13">
    <source>
        <dbReference type="Proteomes" id="UP000811899"/>
    </source>
</evidence>
<evidence type="ECO:0000256" key="4">
    <source>
        <dbReference type="ARBA" id="ARBA00022729"/>
    </source>
</evidence>
<comment type="similarity">
    <text evidence="8">Belongs to the exbB/tolQ family.</text>
</comment>
<evidence type="ECO:0000313" key="12">
    <source>
        <dbReference type="EMBL" id="MBT0666139.1"/>
    </source>
</evidence>
<evidence type="ECO:0000256" key="3">
    <source>
        <dbReference type="ARBA" id="ARBA00022692"/>
    </source>
</evidence>
<keyword evidence="5 9" id="KW-1133">Transmembrane helix</keyword>
<keyword evidence="8" id="KW-0813">Transport</keyword>
<keyword evidence="7" id="KW-1015">Disulfide bond</keyword>
<feature type="domain" description="LamG-like jellyroll fold" evidence="11">
    <location>
        <begin position="209"/>
        <end position="334"/>
    </location>
</feature>